<sequence length="195" mass="20205">MVTSPPHRPSSAALWTGRLIGLGAVLAAILIAAVAIPELRSELAGEGTEGTLTVSSCEAHTKTRYGGGSHRRSTELRFNCAGTWTAQHGDLSYEDVEVDTSSRFETGSKIPVIQVDDTFELPQDRDLGDDAAVIALCLSLLAAGAYCLLTGFGARNGLGFAASWHRLPAATVTGPVLGGLFGLGLLAALICALAL</sequence>
<keyword evidence="3" id="KW-1185">Reference proteome</keyword>
<proteinExistence type="predicted"/>
<feature type="transmembrane region" description="Helical" evidence="1">
    <location>
        <begin position="172"/>
        <end position="194"/>
    </location>
</feature>
<reference evidence="2 3" key="1">
    <citation type="submission" date="2022-10" db="EMBL/GenBank/DDBJ databases">
        <title>The complete genomes of actinobacterial strains from the NBC collection.</title>
        <authorList>
            <person name="Joergensen T.S."/>
            <person name="Alvarez Arevalo M."/>
            <person name="Sterndorff E.B."/>
            <person name="Faurdal D."/>
            <person name="Vuksanovic O."/>
            <person name="Mourched A.-S."/>
            <person name="Charusanti P."/>
            <person name="Shaw S."/>
            <person name="Blin K."/>
            <person name="Weber T."/>
        </authorList>
    </citation>
    <scope>NUCLEOTIDE SEQUENCE [LARGE SCALE GENOMIC DNA]</scope>
    <source>
        <strain evidence="2 3">NBC_00206</strain>
    </source>
</reference>
<dbReference type="EMBL" id="CP108125">
    <property type="protein sequence ID" value="WTO85547.1"/>
    <property type="molecule type" value="Genomic_DNA"/>
</dbReference>
<evidence type="ECO:0000313" key="2">
    <source>
        <dbReference type="EMBL" id="WTO85547.1"/>
    </source>
</evidence>
<organism evidence="2 3">
    <name type="scientific">Streptomyces nigra</name>
    <dbReference type="NCBI Taxonomy" id="1827580"/>
    <lineage>
        <taxon>Bacteria</taxon>
        <taxon>Bacillati</taxon>
        <taxon>Actinomycetota</taxon>
        <taxon>Actinomycetes</taxon>
        <taxon>Kitasatosporales</taxon>
        <taxon>Streptomycetaceae</taxon>
        <taxon>Streptomyces</taxon>
    </lineage>
</organism>
<dbReference type="Proteomes" id="UP001622690">
    <property type="component" value="Chromosome"/>
</dbReference>
<keyword evidence="1" id="KW-0472">Membrane</keyword>
<feature type="transmembrane region" description="Helical" evidence="1">
    <location>
        <begin position="131"/>
        <end position="152"/>
    </location>
</feature>
<keyword evidence="1" id="KW-0812">Transmembrane</keyword>
<dbReference type="RefSeq" id="WP_406259047.1">
    <property type="nucleotide sequence ID" value="NZ_CP108125.1"/>
</dbReference>
<gene>
    <name evidence="2" type="ORF">OHU27_25185</name>
</gene>
<keyword evidence="1" id="KW-1133">Transmembrane helix</keyword>
<evidence type="ECO:0000256" key="1">
    <source>
        <dbReference type="SAM" id="Phobius"/>
    </source>
</evidence>
<evidence type="ECO:0008006" key="4">
    <source>
        <dbReference type="Google" id="ProtNLM"/>
    </source>
</evidence>
<protein>
    <recommendedName>
        <fullName evidence="4">DUF3592 domain-containing protein</fullName>
    </recommendedName>
</protein>
<feature type="transmembrane region" description="Helical" evidence="1">
    <location>
        <begin position="12"/>
        <end position="36"/>
    </location>
</feature>
<evidence type="ECO:0000313" key="3">
    <source>
        <dbReference type="Proteomes" id="UP001622690"/>
    </source>
</evidence>
<name>A0ABZ1J2F2_9ACTN</name>
<accession>A0ABZ1J2F2</accession>